<feature type="region of interest" description="Disordered" evidence="1">
    <location>
        <begin position="30"/>
        <end position="114"/>
    </location>
</feature>
<dbReference type="EMBL" id="JAUSTW010000001">
    <property type="protein sequence ID" value="MDQ0196935.1"/>
    <property type="molecule type" value="Genomic_DNA"/>
</dbReference>
<keyword evidence="2" id="KW-1133">Transmembrane helix</keyword>
<feature type="transmembrane region" description="Helical" evidence="2">
    <location>
        <begin position="7"/>
        <end position="28"/>
    </location>
</feature>
<evidence type="ECO:0000256" key="2">
    <source>
        <dbReference type="SAM" id="Phobius"/>
    </source>
</evidence>
<comment type="caution">
    <text evidence="3">The sequence shown here is derived from an EMBL/GenBank/DDBJ whole genome shotgun (WGS) entry which is preliminary data.</text>
</comment>
<dbReference type="RefSeq" id="WP_307403500.1">
    <property type="nucleotide sequence ID" value="NZ_JAUSTW010000001.1"/>
</dbReference>
<evidence type="ECO:0000313" key="4">
    <source>
        <dbReference type="Proteomes" id="UP001224122"/>
    </source>
</evidence>
<sequence length="114" mass="12100">MNKKQRISWGVSFSSLALVAGMVSYLGLTNGDKTSNQITARQNSSSNKNTSQQHFNQNTDGSNQSFFDDNSTNSDAFSSNNGNSLDNGNNSQNQDSFGGGARQRGGFDTTTGGT</sequence>
<keyword evidence="2" id="KW-0472">Membrane</keyword>
<keyword evidence="2" id="KW-0812">Transmembrane</keyword>
<evidence type="ECO:0000313" key="3">
    <source>
        <dbReference type="EMBL" id="MDQ0196935.1"/>
    </source>
</evidence>
<proteinExistence type="predicted"/>
<protein>
    <submittedName>
        <fullName evidence="3">Uncharacterized protein</fullName>
    </submittedName>
</protein>
<feature type="compositionally biased region" description="Low complexity" evidence="1">
    <location>
        <begin position="42"/>
        <end position="53"/>
    </location>
</feature>
<dbReference type="Proteomes" id="UP001224122">
    <property type="component" value="Unassembled WGS sequence"/>
</dbReference>
<organism evidence="3 4">
    <name type="scientific">Neobacillus ginsengisoli</name>
    <dbReference type="NCBI Taxonomy" id="904295"/>
    <lineage>
        <taxon>Bacteria</taxon>
        <taxon>Bacillati</taxon>
        <taxon>Bacillota</taxon>
        <taxon>Bacilli</taxon>
        <taxon>Bacillales</taxon>
        <taxon>Bacillaceae</taxon>
        <taxon>Neobacillus</taxon>
    </lineage>
</organism>
<accession>A0ABT9XNT7</accession>
<name>A0ABT9XNT7_9BACI</name>
<feature type="compositionally biased region" description="Low complexity" evidence="1">
    <location>
        <begin position="77"/>
        <end position="96"/>
    </location>
</feature>
<feature type="compositionally biased region" description="Polar residues" evidence="1">
    <location>
        <begin position="54"/>
        <end position="76"/>
    </location>
</feature>
<feature type="compositionally biased region" description="Polar residues" evidence="1">
    <location>
        <begin position="31"/>
        <end position="41"/>
    </location>
</feature>
<reference evidence="3 4" key="1">
    <citation type="submission" date="2023-07" db="EMBL/GenBank/DDBJ databases">
        <title>Genomic Encyclopedia of Type Strains, Phase IV (KMG-IV): sequencing the most valuable type-strain genomes for metagenomic binning, comparative biology and taxonomic classification.</title>
        <authorList>
            <person name="Goeker M."/>
        </authorList>
    </citation>
    <scope>NUCLEOTIDE SEQUENCE [LARGE SCALE GENOMIC DNA]</scope>
    <source>
        <strain evidence="3 4">DSM 27594</strain>
    </source>
</reference>
<keyword evidence="4" id="KW-1185">Reference proteome</keyword>
<gene>
    <name evidence="3" type="ORF">J2S10_000040</name>
</gene>
<evidence type="ECO:0000256" key="1">
    <source>
        <dbReference type="SAM" id="MobiDB-lite"/>
    </source>
</evidence>